<accession>A0ABN3DF20</accession>
<dbReference type="InterPro" id="IPR046198">
    <property type="entry name" value="DUF6230"/>
</dbReference>
<protein>
    <submittedName>
        <fullName evidence="1">DUF6230 family protein</fullName>
    </submittedName>
</protein>
<keyword evidence="2" id="KW-1185">Reference proteome</keyword>
<dbReference type="RefSeq" id="WP_344634659.1">
    <property type="nucleotide sequence ID" value="NZ_BAAATR010000002.1"/>
</dbReference>
<evidence type="ECO:0000313" key="2">
    <source>
        <dbReference type="Proteomes" id="UP001500305"/>
    </source>
</evidence>
<dbReference type="Pfam" id="PF19741">
    <property type="entry name" value="DUF6230"/>
    <property type="match status" value="1"/>
</dbReference>
<reference evidence="1 2" key="1">
    <citation type="journal article" date="2019" name="Int. J. Syst. Evol. Microbiol.">
        <title>The Global Catalogue of Microorganisms (GCM) 10K type strain sequencing project: providing services to taxonomists for standard genome sequencing and annotation.</title>
        <authorList>
            <consortium name="The Broad Institute Genomics Platform"/>
            <consortium name="The Broad Institute Genome Sequencing Center for Infectious Disease"/>
            <person name="Wu L."/>
            <person name="Ma J."/>
        </authorList>
    </citation>
    <scope>NUCLEOTIDE SEQUENCE [LARGE SCALE GENOMIC DNA]</scope>
    <source>
        <strain evidence="1 2">JCM 7356</strain>
    </source>
</reference>
<organism evidence="1 2">
    <name type="scientific">Kitasatospora cystarginea</name>
    <dbReference type="NCBI Taxonomy" id="58350"/>
    <lineage>
        <taxon>Bacteria</taxon>
        <taxon>Bacillati</taxon>
        <taxon>Actinomycetota</taxon>
        <taxon>Actinomycetes</taxon>
        <taxon>Kitasatosporales</taxon>
        <taxon>Streptomycetaceae</taxon>
        <taxon>Kitasatospora</taxon>
    </lineage>
</organism>
<name>A0ABN3DF20_9ACTN</name>
<comment type="caution">
    <text evidence="1">The sequence shown here is derived from an EMBL/GenBank/DDBJ whole genome shotgun (WGS) entry which is preliminary data.</text>
</comment>
<sequence length="208" mass="21698">MPRDLGGTRWKRFACVLAPSMLAAAALTVSLAQGALAVSFFISGERFKVFTRTLTGEGVSLYGMVDRTRSGELIPVLVAGIERAKINGLCQSLVVPIPLLGPYTLRLTSAEDGTPARAKDLFLDITDGRAGHASLHDVDIGIAAGSLTTGPVSPGDRRSPFFDPNGFAAQSGSATLTDVRATGVAGSAATLDLPETHLSLRPGKNECF</sequence>
<proteinExistence type="predicted"/>
<evidence type="ECO:0000313" key="1">
    <source>
        <dbReference type="EMBL" id="GAA2229444.1"/>
    </source>
</evidence>
<gene>
    <name evidence="1" type="ORF">GCM10010430_06720</name>
</gene>
<dbReference type="Proteomes" id="UP001500305">
    <property type="component" value="Unassembled WGS sequence"/>
</dbReference>
<dbReference type="EMBL" id="BAAATR010000002">
    <property type="protein sequence ID" value="GAA2229444.1"/>
    <property type="molecule type" value="Genomic_DNA"/>
</dbReference>